<proteinExistence type="predicted"/>
<gene>
    <name evidence="1" type="ORF">MENTE1834_LOCUS3472</name>
</gene>
<comment type="caution">
    <text evidence="1">The sequence shown here is derived from an EMBL/GenBank/DDBJ whole genome shotgun (WGS) entry which is preliminary data.</text>
</comment>
<name>A0ACB0XTJ3_MELEN</name>
<reference evidence="1" key="1">
    <citation type="submission" date="2023-11" db="EMBL/GenBank/DDBJ databases">
        <authorList>
            <person name="Poullet M."/>
        </authorList>
    </citation>
    <scope>NUCLEOTIDE SEQUENCE</scope>
    <source>
        <strain evidence="1">E1834</strain>
    </source>
</reference>
<protein>
    <submittedName>
        <fullName evidence="1">Uncharacterized protein</fullName>
    </submittedName>
</protein>
<dbReference type="EMBL" id="CAVMJV010000003">
    <property type="protein sequence ID" value="CAK5017280.1"/>
    <property type="molecule type" value="Genomic_DNA"/>
</dbReference>
<evidence type="ECO:0000313" key="2">
    <source>
        <dbReference type="Proteomes" id="UP001497535"/>
    </source>
</evidence>
<dbReference type="Proteomes" id="UP001497535">
    <property type="component" value="Unassembled WGS sequence"/>
</dbReference>
<accession>A0ACB0XTJ3</accession>
<sequence length="74" mass="9135">MFETNNMNIFSCFCFLCFVFVMFRILYFSCFSKYFLTNTIRELFSEQILIKTFSGNVLMFFRKMMFLFYFYSSP</sequence>
<keyword evidence="2" id="KW-1185">Reference proteome</keyword>
<organism evidence="1 2">
    <name type="scientific">Meloidogyne enterolobii</name>
    <name type="common">Root-knot nematode worm</name>
    <name type="synonym">Meloidogyne mayaguensis</name>
    <dbReference type="NCBI Taxonomy" id="390850"/>
    <lineage>
        <taxon>Eukaryota</taxon>
        <taxon>Metazoa</taxon>
        <taxon>Ecdysozoa</taxon>
        <taxon>Nematoda</taxon>
        <taxon>Chromadorea</taxon>
        <taxon>Rhabditida</taxon>
        <taxon>Tylenchina</taxon>
        <taxon>Tylenchomorpha</taxon>
        <taxon>Tylenchoidea</taxon>
        <taxon>Meloidogynidae</taxon>
        <taxon>Meloidogyninae</taxon>
        <taxon>Meloidogyne</taxon>
    </lineage>
</organism>
<evidence type="ECO:0000313" key="1">
    <source>
        <dbReference type="EMBL" id="CAK5017280.1"/>
    </source>
</evidence>